<evidence type="ECO:0000313" key="1">
    <source>
        <dbReference type="EMBL" id="PON41952.1"/>
    </source>
</evidence>
<gene>
    <name evidence="1" type="ORF">PanWU01x14_285510</name>
</gene>
<protein>
    <submittedName>
        <fullName evidence="1">Uncharacterized protein</fullName>
    </submittedName>
</protein>
<organism evidence="1 2">
    <name type="scientific">Parasponia andersonii</name>
    <name type="common">Sponia andersonii</name>
    <dbReference type="NCBI Taxonomy" id="3476"/>
    <lineage>
        <taxon>Eukaryota</taxon>
        <taxon>Viridiplantae</taxon>
        <taxon>Streptophyta</taxon>
        <taxon>Embryophyta</taxon>
        <taxon>Tracheophyta</taxon>
        <taxon>Spermatophyta</taxon>
        <taxon>Magnoliopsida</taxon>
        <taxon>eudicotyledons</taxon>
        <taxon>Gunneridae</taxon>
        <taxon>Pentapetalae</taxon>
        <taxon>rosids</taxon>
        <taxon>fabids</taxon>
        <taxon>Rosales</taxon>
        <taxon>Cannabaceae</taxon>
        <taxon>Parasponia</taxon>
    </lineage>
</organism>
<dbReference type="AlphaFoldDB" id="A0A2P5AZI2"/>
<sequence length="62" mass="7349">MFKLISLVSKRKAKAFLSALFVDTIIIRECLRISFNPVGDTSLFWYLFQLSFFLVDKNDDYY</sequence>
<evidence type="ECO:0000313" key="2">
    <source>
        <dbReference type="Proteomes" id="UP000237105"/>
    </source>
</evidence>
<reference evidence="2" key="1">
    <citation type="submission" date="2016-06" db="EMBL/GenBank/DDBJ databases">
        <title>Parallel loss of symbiosis genes in relatives of nitrogen-fixing non-legume Parasponia.</title>
        <authorList>
            <person name="Van Velzen R."/>
            <person name="Holmer R."/>
            <person name="Bu F."/>
            <person name="Rutten L."/>
            <person name="Van Zeijl A."/>
            <person name="Liu W."/>
            <person name="Santuari L."/>
            <person name="Cao Q."/>
            <person name="Sharma T."/>
            <person name="Shen D."/>
            <person name="Roswanjaya Y."/>
            <person name="Wardhani T."/>
            <person name="Kalhor M.S."/>
            <person name="Jansen J."/>
            <person name="Van den Hoogen J."/>
            <person name="Gungor B."/>
            <person name="Hartog M."/>
            <person name="Hontelez J."/>
            <person name="Verver J."/>
            <person name="Yang W.-C."/>
            <person name="Schijlen E."/>
            <person name="Repin R."/>
            <person name="Schilthuizen M."/>
            <person name="Schranz E."/>
            <person name="Heidstra R."/>
            <person name="Miyata K."/>
            <person name="Fedorova E."/>
            <person name="Kohlen W."/>
            <person name="Bisseling T."/>
            <person name="Smit S."/>
            <person name="Geurts R."/>
        </authorList>
    </citation>
    <scope>NUCLEOTIDE SEQUENCE [LARGE SCALE GENOMIC DNA]</scope>
    <source>
        <strain evidence="2">cv. WU1-14</strain>
    </source>
</reference>
<dbReference type="EMBL" id="JXTB01000403">
    <property type="protein sequence ID" value="PON41952.1"/>
    <property type="molecule type" value="Genomic_DNA"/>
</dbReference>
<accession>A0A2P5AZI2</accession>
<comment type="caution">
    <text evidence="1">The sequence shown here is derived from an EMBL/GenBank/DDBJ whole genome shotgun (WGS) entry which is preliminary data.</text>
</comment>
<name>A0A2P5AZI2_PARAD</name>
<proteinExistence type="predicted"/>
<dbReference type="OrthoDB" id="10515440at2759"/>
<keyword evidence="2" id="KW-1185">Reference proteome</keyword>
<dbReference type="Proteomes" id="UP000237105">
    <property type="component" value="Unassembled WGS sequence"/>
</dbReference>